<evidence type="ECO:0008006" key="4">
    <source>
        <dbReference type="Google" id="ProtNLM"/>
    </source>
</evidence>
<evidence type="ECO:0000256" key="1">
    <source>
        <dbReference type="SAM" id="MobiDB-lite"/>
    </source>
</evidence>
<protein>
    <recommendedName>
        <fullName evidence="4">ABM domain-containing protein</fullName>
    </recommendedName>
</protein>
<proteinExistence type="predicted"/>
<comment type="caution">
    <text evidence="2">The sequence shown here is derived from an EMBL/GenBank/DDBJ whole genome shotgun (WGS) entry which is preliminary data.</text>
</comment>
<keyword evidence="3" id="KW-1185">Reference proteome</keyword>
<dbReference type="EMBL" id="BNEB01000005">
    <property type="protein sequence ID" value="GHI63311.1"/>
    <property type="molecule type" value="Genomic_DNA"/>
</dbReference>
<evidence type="ECO:0000313" key="2">
    <source>
        <dbReference type="EMBL" id="GHI63311.1"/>
    </source>
</evidence>
<name>A0ABQ3S5C8_9ACTN</name>
<dbReference type="Proteomes" id="UP000649259">
    <property type="component" value="Unassembled WGS sequence"/>
</dbReference>
<feature type="region of interest" description="Disordered" evidence="1">
    <location>
        <begin position="1"/>
        <end position="43"/>
    </location>
</feature>
<gene>
    <name evidence="2" type="ORF">Saso_49610</name>
</gene>
<accession>A0ABQ3S5C8</accession>
<reference evidence="3" key="1">
    <citation type="submission" date="2023-07" db="EMBL/GenBank/DDBJ databases">
        <title>Whole genome shotgun sequence of Streptomyces cacaoi subsp. asoensis NBRC 13813.</title>
        <authorList>
            <person name="Komaki H."/>
            <person name="Tamura T."/>
        </authorList>
    </citation>
    <scope>NUCLEOTIDE SEQUENCE [LARGE SCALE GENOMIC DNA]</scope>
    <source>
        <strain evidence="3">NBRC 13813</strain>
    </source>
</reference>
<organism evidence="2 3">
    <name type="scientific">Streptomyces asoensis</name>
    <dbReference type="NCBI Taxonomy" id="249586"/>
    <lineage>
        <taxon>Bacteria</taxon>
        <taxon>Bacillati</taxon>
        <taxon>Actinomycetota</taxon>
        <taxon>Actinomycetes</taxon>
        <taxon>Kitasatosporales</taxon>
        <taxon>Streptomycetaceae</taxon>
        <taxon>Streptomyces</taxon>
    </lineage>
</organism>
<evidence type="ECO:0000313" key="3">
    <source>
        <dbReference type="Proteomes" id="UP000649259"/>
    </source>
</evidence>
<sequence>MTHTGPAPVLTGRRDDPVRPRPPRGRRAGLFHWSQDPTSPTPQAPTLVVDVWESEEAFRQFGATLGPILRELGVEGVRPRTYPVLNVVTR</sequence>